<dbReference type="AlphaFoldDB" id="A0A512B547"/>
<dbReference type="PANTHER" id="PTHR30273">
    <property type="entry name" value="PERIPLASMIC SIGNAL SENSOR AND SIGMA FACTOR ACTIVATOR FECR-RELATED"/>
    <property type="match status" value="1"/>
</dbReference>
<dbReference type="Gene3D" id="2.60.120.1440">
    <property type="match status" value="1"/>
</dbReference>
<keyword evidence="1" id="KW-0812">Transmembrane</keyword>
<feature type="transmembrane region" description="Helical" evidence="1">
    <location>
        <begin position="105"/>
        <end position="122"/>
    </location>
</feature>
<dbReference type="OrthoDB" id="1523489at2"/>
<feature type="domain" description="Protein FecR C-terminal" evidence="3">
    <location>
        <begin position="278"/>
        <end position="345"/>
    </location>
</feature>
<name>A0A512B547_9BACT</name>
<dbReference type="PIRSF" id="PIRSF018266">
    <property type="entry name" value="FecR"/>
    <property type="match status" value="1"/>
</dbReference>
<dbReference type="Proteomes" id="UP000321532">
    <property type="component" value="Unassembled WGS sequence"/>
</dbReference>
<dbReference type="PANTHER" id="PTHR30273:SF2">
    <property type="entry name" value="PROTEIN FECR"/>
    <property type="match status" value="1"/>
</dbReference>
<keyword evidence="1" id="KW-0472">Membrane</keyword>
<feature type="domain" description="FecR protein" evidence="2">
    <location>
        <begin position="131"/>
        <end position="231"/>
    </location>
</feature>
<sequence>MKYQNYTAKHFVTDAFFQKWVIAPDAETNAFWEDWLEKYPFKKSDVNEAREIIQVLGFTTDFKTNNDFVAVWNEIQANIKQEEPALTGYDIPVHSNSWAKQYQRIAAVLIGLIMISVGIFYFKPQKSHHITYTTNFGQIKNITLPDSSQVILNANSSLLFASDWEDSDEPRQVWLKGEAFFSVLKKKKATTDYAKFKVYTKNLTVEVLGTKFNVNNRRNNTQVVLQSGRVKVDLPELTSQPSVFMKPGELVGYSSTTNQVMKKPVNTQQYTSWLKNELAFNKNTLKEIALLLEDNYGYQITFADKTLAEQRFTGTIPGNNLNLLFTALSKLYDLQITQSQNHILIAPHKDKKL</sequence>
<comment type="caution">
    <text evidence="4">The sequence shown here is derived from an EMBL/GenBank/DDBJ whole genome shotgun (WGS) entry which is preliminary data.</text>
</comment>
<keyword evidence="1" id="KW-1133">Transmembrane helix</keyword>
<dbReference type="InterPro" id="IPR006860">
    <property type="entry name" value="FecR"/>
</dbReference>
<dbReference type="InterPro" id="IPR012373">
    <property type="entry name" value="Ferrdict_sens_TM"/>
</dbReference>
<dbReference type="Pfam" id="PF04773">
    <property type="entry name" value="FecR"/>
    <property type="match status" value="1"/>
</dbReference>
<dbReference type="EMBL" id="BJYS01000051">
    <property type="protein sequence ID" value="GEO07102.1"/>
    <property type="molecule type" value="Genomic_DNA"/>
</dbReference>
<dbReference type="Pfam" id="PF16344">
    <property type="entry name" value="FecR_C"/>
    <property type="match status" value="1"/>
</dbReference>
<evidence type="ECO:0000313" key="5">
    <source>
        <dbReference type="Proteomes" id="UP000321532"/>
    </source>
</evidence>
<evidence type="ECO:0008006" key="6">
    <source>
        <dbReference type="Google" id="ProtNLM"/>
    </source>
</evidence>
<reference evidence="4 5" key="1">
    <citation type="submission" date="2019-07" db="EMBL/GenBank/DDBJ databases">
        <title>Whole genome shotgun sequence of Adhaeribacter aerolatus NBRC 106133.</title>
        <authorList>
            <person name="Hosoyama A."/>
            <person name="Uohara A."/>
            <person name="Ohji S."/>
            <person name="Ichikawa N."/>
        </authorList>
    </citation>
    <scope>NUCLEOTIDE SEQUENCE [LARGE SCALE GENOMIC DNA]</scope>
    <source>
        <strain evidence="4 5">NBRC 106133</strain>
    </source>
</reference>
<accession>A0A512B547</accession>
<evidence type="ECO:0000313" key="4">
    <source>
        <dbReference type="EMBL" id="GEO07102.1"/>
    </source>
</evidence>
<protein>
    <recommendedName>
        <fullName evidence="6">Anti-sigma factor</fullName>
    </recommendedName>
</protein>
<evidence type="ECO:0000259" key="2">
    <source>
        <dbReference type="Pfam" id="PF04773"/>
    </source>
</evidence>
<gene>
    <name evidence="4" type="ORF">AAE02nite_47660</name>
</gene>
<dbReference type="RefSeq" id="WP_146904585.1">
    <property type="nucleotide sequence ID" value="NZ_BJYS01000051.1"/>
</dbReference>
<keyword evidence="5" id="KW-1185">Reference proteome</keyword>
<proteinExistence type="predicted"/>
<dbReference type="GO" id="GO:0016989">
    <property type="term" value="F:sigma factor antagonist activity"/>
    <property type="evidence" value="ECO:0007669"/>
    <property type="project" value="TreeGrafter"/>
</dbReference>
<evidence type="ECO:0000256" key="1">
    <source>
        <dbReference type="SAM" id="Phobius"/>
    </source>
</evidence>
<dbReference type="Gene3D" id="3.55.50.30">
    <property type="match status" value="1"/>
</dbReference>
<dbReference type="InterPro" id="IPR032508">
    <property type="entry name" value="FecR_C"/>
</dbReference>
<organism evidence="4 5">
    <name type="scientific">Adhaeribacter aerolatus</name>
    <dbReference type="NCBI Taxonomy" id="670289"/>
    <lineage>
        <taxon>Bacteria</taxon>
        <taxon>Pseudomonadati</taxon>
        <taxon>Bacteroidota</taxon>
        <taxon>Cytophagia</taxon>
        <taxon>Cytophagales</taxon>
        <taxon>Hymenobacteraceae</taxon>
        <taxon>Adhaeribacter</taxon>
    </lineage>
</organism>
<evidence type="ECO:0000259" key="3">
    <source>
        <dbReference type="Pfam" id="PF16344"/>
    </source>
</evidence>